<dbReference type="SUPFAM" id="SSF103473">
    <property type="entry name" value="MFS general substrate transporter"/>
    <property type="match status" value="1"/>
</dbReference>
<feature type="transmembrane region" description="Helical" evidence="6">
    <location>
        <begin position="277"/>
        <end position="302"/>
    </location>
</feature>
<keyword evidence="5 6" id="KW-0472">Membrane</keyword>
<evidence type="ECO:0000256" key="6">
    <source>
        <dbReference type="SAM" id="Phobius"/>
    </source>
</evidence>
<keyword evidence="3 6" id="KW-0812">Transmembrane</keyword>
<dbReference type="GO" id="GO:0022857">
    <property type="term" value="F:transmembrane transporter activity"/>
    <property type="evidence" value="ECO:0007669"/>
    <property type="project" value="InterPro"/>
</dbReference>
<dbReference type="PROSITE" id="PS50850">
    <property type="entry name" value="MFS"/>
    <property type="match status" value="1"/>
</dbReference>
<dbReference type="InterPro" id="IPR036259">
    <property type="entry name" value="MFS_trans_sf"/>
</dbReference>
<feature type="transmembrane region" description="Helical" evidence="6">
    <location>
        <begin position="176"/>
        <end position="196"/>
    </location>
</feature>
<dbReference type="AlphaFoldDB" id="A0A6S6YUN2"/>
<comment type="subcellular location">
    <subcellularLocation>
        <location evidence="1">Membrane</location>
        <topology evidence="1">Multi-pass membrane protein</topology>
    </subcellularLocation>
</comment>
<evidence type="ECO:0000256" key="2">
    <source>
        <dbReference type="ARBA" id="ARBA00022448"/>
    </source>
</evidence>
<dbReference type="Pfam" id="PF07690">
    <property type="entry name" value="MFS_1"/>
    <property type="match status" value="1"/>
</dbReference>
<feature type="transmembrane region" description="Helical" evidence="6">
    <location>
        <begin position="57"/>
        <end position="79"/>
    </location>
</feature>
<dbReference type="InterPro" id="IPR020846">
    <property type="entry name" value="MFS_dom"/>
</dbReference>
<evidence type="ECO:0000256" key="3">
    <source>
        <dbReference type="ARBA" id="ARBA00022692"/>
    </source>
</evidence>
<dbReference type="InterPro" id="IPR011701">
    <property type="entry name" value="MFS"/>
</dbReference>
<feature type="transmembrane region" description="Helical" evidence="6">
    <location>
        <begin position="208"/>
        <end position="227"/>
    </location>
</feature>
<sequence length="509" mass="54306">MSAHAAPAVGHERRARPLVALTGIFLAAMTAGLNNRVGALALADIRGALGQGLDDASWLGTVYTAGELVAMPFASWFAITLSLRRFHLGMVGLCALIALVLPFIHSLPLLLALRGLQGLAGGALIPVLMMAALKFLPPPVRLHGLALYAMTATFAPNVAIWLAGLWTDTLTDLRLVYWQAIPMLLLAGTLVGWGLPDAPSQAERFRRANWPGMALGSIGLTLITVALDQGVRLDWFESRLITGSLAVGLVFTGAYLVSEWRHPEPFINLRLLGRRNLGLGFAVFVGLLIVMLSGSSVPAAYLGRVWGYRALQSAPIGLIIGLPQLLLGPCVAALLYRKWVDARIVFALGLGLIALSCLFGSRLTSDWIWEQFVLVQILQALGQPMAVVSLLFLATSVVKPPEGPYVSGTINALRVFGTLVGSAGVGQITVLRERFHADALLDSPGLLHGSWTHLIGPDQVASALHEQAFVLATSDVYLLLGLLALLMIPLVLRLQYIPAPQPVSSSSHG</sequence>
<keyword evidence="2" id="KW-0813">Transport</keyword>
<proteinExistence type="predicted"/>
<feature type="transmembrane region" description="Helical" evidence="6">
    <location>
        <begin position="145"/>
        <end position="164"/>
    </location>
</feature>
<evidence type="ECO:0000256" key="1">
    <source>
        <dbReference type="ARBA" id="ARBA00004141"/>
    </source>
</evidence>
<dbReference type="GO" id="GO:0016020">
    <property type="term" value="C:membrane"/>
    <property type="evidence" value="ECO:0007669"/>
    <property type="project" value="UniProtKB-SubCell"/>
</dbReference>
<reference evidence="8 9" key="1">
    <citation type="submission" date="2020-04" db="EMBL/GenBank/DDBJ databases">
        <authorList>
            <person name="De Canck E."/>
        </authorList>
    </citation>
    <scope>NUCLEOTIDE SEQUENCE [LARGE SCALE GENOMIC DNA]</scope>
    <source>
        <strain evidence="8 9">LMG 3431</strain>
    </source>
</reference>
<evidence type="ECO:0000313" key="8">
    <source>
        <dbReference type="EMBL" id="CAB3645950.1"/>
    </source>
</evidence>
<dbReference type="PANTHER" id="PTHR42718">
    <property type="entry name" value="MAJOR FACILITATOR SUPERFAMILY MULTIDRUG TRANSPORTER MFSC"/>
    <property type="match status" value="1"/>
</dbReference>
<dbReference type="Gene3D" id="1.20.1250.20">
    <property type="entry name" value="MFS general substrate transporter like domains"/>
    <property type="match status" value="1"/>
</dbReference>
<keyword evidence="9" id="KW-1185">Reference proteome</keyword>
<dbReference type="Proteomes" id="UP000494108">
    <property type="component" value="Unassembled WGS sequence"/>
</dbReference>
<dbReference type="EMBL" id="CADIJX010000003">
    <property type="protein sequence ID" value="CAB3645950.1"/>
    <property type="molecule type" value="Genomic_DNA"/>
</dbReference>
<dbReference type="PANTHER" id="PTHR42718:SF9">
    <property type="entry name" value="MAJOR FACILITATOR SUPERFAMILY MULTIDRUG TRANSPORTER MFSC"/>
    <property type="match status" value="1"/>
</dbReference>
<dbReference type="RefSeq" id="WP_175174750.1">
    <property type="nucleotide sequence ID" value="NZ_CADIJX010000003.1"/>
</dbReference>
<feature type="transmembrane region" description="Helical" evidence="6">
    <location>
        <begin position="373"/>
        <end position="394"/>
    </location>
</feature>
<gene>
    <name evidence="8" type="primary">farB</name>
    <name evidence="8" type="ORF">LMG3431_02431</name>
</gene>
<evidence type="ECO:0000313" key="9">
    <source>
        <dbReference type="Proteomes" id="UP000494108"/>
    </source>
</evidence>
<evidence type="ECO:0000256" key="4">
    <source>
        <dbReference type="ARBA" id="ARBA00022989"/>
    </source>
</evidence>
<evidence type="ECO:0000256" key="5">
    <source>
        <dbReference type="ARBA" id="ARBA00023136"/>
    </source>
</evidence>
<feature type="transmembrane region" description="Helical" evidence="6">
    <location>
        <begin position="476"/>
        <end position="496"/>
    </location>
</feature>
<protein>
    <submittedName>
        <fullName evidence="8">Fatty acid resistance protein FarB</fullName>
    </submittedName>
</protein>
<keyword evidence="4 6" id="KW-1133">Transmembrane helix</keyword>
<feature type="transmembrane region" description="Helical" evidence="6">
    <location>
        <begin position="86"/>
        <end position="105"/>
    </location>
</feature>
<feature type="domain" description="Major facilitator superfamily (MFS) profile" evidence="7">
    <location>
        <begin position="16"/>
        <end position="499"/>
    </location>
</feature>
<organism evidence="8 9">
    <name type="scientific">Achromobacter pestifer</name>
    <dbReference type="NCBI Taxonomy" id="1353889"/>
    <lineage>
        <taxon>Bacteria</taxon>
        <taxon>Pseudomonadati</taxon>
        <taxon>Pseudomonadota</taxon>
        <taxon>Betaproteobacteria</taxon>
        <taxon>Burkholderiales</taxon>
        <taxon>Alcaligenaceae</taxon>
        <taxon>Achromobacter</taxon>
    </lineage>
</organism>
<name>A0A6S6YUN2_9BURK</name>
<accession>A0A6S6YUN2</accession>
<feature type="transmembrane region" description="Helical" evidence="6">
    <location>
        <begin position="111"/>
        <end position="133"/>
    </location>
</feature>
<feature type="transmembrane region" description="Helical" evidence="6">
    <location>
        <begin position="239"/>
        <end position="257"/>
    </location>
</feature>
<feature type="transmembrane region" description="Helical" evidence="6">
    <location>
        <begin position="314"/>
        <end position="336"/>
    </location>
</feature>
<evidence type="ECO:0000259" key="7">
    <source>
        <dbReference type="PROSITE" id="PS50850"/>
    </source>
</evidence>
<feature type="transmembrane region" description="Helical" evidence="6">
    <location>
        <begin position="343"/>
        <end position="361"/>
    </location>
</feature>